<name>A0ABU3DEB4_9RHOB</name>
<dbReference type="Proteomes" id="UP001265259">
    <property type="component" value="Unassembled WGS sequence"/>
</dbReference>
<comment type="similarity">
    <text evidence="2">Belongs to the FAD-binding oxidoreductase/transferase type 4 family.</text>
</comment>
<evidence type="ECO:0000313" key="8">
    <source>
        <dbReference type="Proteomes" id="UP001265259"/>
    </source>
</evidence>
<dbReference type="Gene3D" id="3.30.465.10">
    <property type="match status" value="1"/>
</dbReference>
<dbReference type="Gene3D" id="1.10.45.10">
    <property type="entry name" value="Vanillyl-alcohol Oxidase, Chain A, domain 4"/>
    <property type="match status" value="1"/>
</dbReference>
<keyword evidence="3" id="KW-0285">Flavoprotein</keyword>
<evidence type="ECO:0000256" key="3">
    <source>
        <dbReference type="ARBA" id="ARBA00022630"/>
    </source>
</evidence>
<evidence type="ECO:0000256" key="4">
    <source>
        <dbReference type="ARBA" id="ARBA00022827"/>
    </source>
</evidence>
<dbReference type="RefSeq" id="WP_311689768.1">
    <property type="nucleotide sequence ID" value="NZ_JAVRHL010000001.1"/>
</dbReference>
<dbReference type="InterPro" id="IPR036318">
    <property type="entry name" value="FAD-bd_PCMH-like_sf"/>
</dbReference>
<keyword evidence="5" id="KW-0560">Oxidoreductase</keyword>
<comment type="caution">
    <text evidence="7">The sequence shown here is derived from an EMBL/GenBank/DDBJ whole genome shotgun (WGS) entry which is preliminary data.</text>
</comment>
<dbReference type="Pfam" id="PF01565">
    <property type="entry name" value="FAD_binding_4"/>
    <property type="match status" value="1"/>
</dbReference>
<sequence>MTHQLDIARLLNDACGPDVVTPGPEVPERYRHDWAGLEPIEPAALVQPRRTEEVSAALRVCQANGIPVVPQGGLTGISGAAHPIADGIVLSLERMNKILSVDPLEATLTAEAGTVLETAQEAADEAGLMLAIDIGARGSCQLGGLVATNAGGHNVIRYGMTRDQLLGLEVVLADGTIVDDFNTLTKNNAGLDLKHLFVGTEGLFGIITRCTMRLHPGQTEKQTALIGCPDTDALLDLLARAKKSLGPMLTCFEVMWPSFYETMAERCGIRTAIEGKHGVYAILEATGGAGSMAREKMESLLENAFEAGCVADAVLANSVKEEHELWAVRETPAEYGAVIGQIVPFDVGVPTRQIPEAVRLFETRLKERWPDIIALSYGHIGDNNLHLVVHVPGQEAQPEQHVKELVYGTVRELGGTISAEHGIGLIKRDYMSYSRSPSQIRTMQLLKSALDPKGILNPGKGFDQIKTASA</sequence>
<proteinExistence type="inferred from homology"/>
<dbReference type="PROSITE" id="PS51387">
    <property type="entry name" value="FAD_PCMH"/>
    <property type="match status" value="1"/>
</dbReference>
<evidence type="ECO:0000259" key="6">
    <source>
        <dbReference type="PROSITE" id="PS51387"/>
    </source>
</evidence>
<dbReference type="Gene3D" id="3.30.70.2740">
    <property type="match status" value="1"/>
</dbReference>
<protein>
    <submittedName>
        <fullName evidence="7">FAD-binding oxidoreductase</fullName>
    </submittedName>
</protein>
<dbReference type="InterPro" id="IPR016171">
    <property type="entry name" value="Vanillyl_alc_oxidase_C-sub2"/>
</dbReference>
<comment type="cofactor">
    <cofactor evidence="1">
        <name>FAD</name>
        <dbReference type="ChEBI" id="CHEBI:57692"/>
    </cofactor>
</comment>
<evidence type="ECO:0000256" key="1">
    <source>
        <dbReference type="ARBA" id="ARBA00001974"/>
    </source>
</evidence>
<dbReference type="InterPro" id="IPR004113">
    <property type="entry name" value="FAD-bd_oxidored_4_C"/>
</dbReference>
<feature type="domain" description="FAD-binding PCMH-type" evidence="6">
    <location>
        <begin position="38"/>
        <end position="217"/>
    </location>
</feature>
<dbReference type="InterPro" id="IPR016166">
    <property type="entry name" value="FAD-bd_PCMH"/>
</dbReference>
<dbReference type="SUPFAM" id="SSF56176">
    <property type="entry name" value="FAD-binding/transporter-associated domain-like"/>
    <property type="match status" value="1"/>
</dbReference>
<accession>A0ABU3DEB4</accession>
<reference evidence="7 8" key="1">
    <citation type="submission" date="2023-09" db="EMBL/GenBank/DDBJ databases">
        <authorList>
            <person name="Rey-Velasco X."/>
        </authorList>
    </citation>
    <scope>NUCLEOTIDE SEQUENCE [LARGE SCALE GENOMIC DNA]</scope>
    <source>
        <strain evidence="7 8">F158</strain>
    </source>
</reference>
<dbReference type="InterPro" id="IPR016164">
    <property type="entry name" value="FAD-linked_Oxase-like_C"/>
</dbReference>
<dbReference type="Gene3D" id="3.30.70.2190">
    <property type="match status" value="1"/>
</dbReference>
<evidence type="ECO:0000256" key="5">
    <source>
        <dbReference type="ARBA" id="ARBA00023002"/>
    </source>
</evidence>
<dbReference type="EMBL" id="JAVRHL010000001">
    <property type="protein sequence ID" value="MDT0682022.1"/>
    <property type="molecule type" value="Genomic_DNA"/>
</dbReference>
<keyword evidence="8" id="KW-1185">Reference proteome</keyword>
<keyword evidence="4" id="KW-0274">FAD</keyword>
<gene>
    <name evidence="7" type="ORF">RM543_04945</name>
</gene>
<dbReference type="InterPro" id="IPR051264">
    <property type="entry name" value="FAD-oxidored/transferase_4"/>
</dbReference>
<dbReference type="Pfam" id="PF02913">
    <property type="entry name" value="FAD-oxidase_C"/>
    <property type="match status" value="1"/>
</dbReference>
<dbReference type="PANTHER" id="PTHR43716">
    <property type="entry name" value="D-2-HYDROXYGLUTARATE DEHYDROGENASE, MITOCHONDRIAL"/>
    <property type="match status" value="1"/>
</dbReference>
<dbReference type="InterPro" id="IPR006094">
    <property type="entry name" value="Oxid_FAD_bind_N"/>
</dbReference>
<dbReference type="SUPFAM" id="SSF55103">
    <property type="entry name" value="FAD-linked oxidases, C-terminal domain"/>
    <property type="match status" value="1"/>
</dbReference>
<evidence type="ECO:0000313" key="7">
    <source>
        <dbReference type="EMBL" id="MDT0682022.1"/>
    </source>
</evidence>
<organism evidence="7 8">
    <name type="scientific">Tropicimonas omnivorans</name>
    <dbReference type="NCBI Taxonomy" id="3075590"/>
    <lineage>
        <taxon>Bacteria</taxon>
        <taxon>Pseudomonadati</taxon>
        <taxon>Pseudomonadota</taxon>
        <taxon>Alphaproteobacteria</taxon>
        <taxon>Rhodobacterales</taxon>
        <taxon>Roseobacteraceae</taxon>
        <taxon>Tropicimonas</taxon>
    </lineage>
</organism>
<dbReference type="PANTHER" id="PTHR43716:SF1">
    <property type="entry name" value="D-2-HYDROXYGLUTARATE DEHYDROGENASE, MITOCHONDRIAL"/>
    <property type="match status" value="1"/>
</dbReference>
<evidence type="ECO:0000256" key="2">
    <source>
        <dbReference type="ARBA" id="ARBA00008000"/>
    </source>
</evidence>
<dbReference type="InterPro" id="IPR016169">
    <property type="entry name" value="FAD-bd_PCMH_sub2"/>
</dbReference>